<accession>A0ACB8R8B2</accession>
<dbReference type="Proteomes" id="UP000814033">
    <property type="component" value="Unassembled WGS sequence"/>
</dbReference>
<protein>
    <submittedName>
        <fullName evidence="1">Uncharacterized protein</fullName>
    </submittedName>
</protein>
<organism evidence="1 2">
    <name type="scientific">Auriscalpium vulgare</name>
    <dbReference type="NCBI Taxonomy" id="40419"/>
    <lineage>
        <taxon>Eukaryota</taxon>
        <taxon>Fungi</taxon>
        <taxon>Dikarya</taxon>
        <taxon>Basidiomycota</taxon>
        <taxon>Agaricomycotina</taxon>
        <taxon>Agaricomycetes</taxon>
        <taxon>Russulales</taxon>
        <taxon>Auriscalpiaceae</taxon>
        <taxon>Auriscalpium</taxon>
    </lineage>
</organism>
<sequence>MVKRPTTPEAPDDEPRYLTVVHPYPLNGVMEDPKDQRRLVLWLACCTGKDDLFSFFHKPSAPGMIVIEVNRYFDGFDRLLGEHKWSQFLTSPTEEEADRVSRVYYCTLNTGRKVEKTGWKRVNIPEHWFYGWHPNNKHIAYPYPPTSYCPVPDEIEDKTNFALCRRLPAQSFPPPAPPRAPPPGSAQWHDAKSKGLLPTAAAFKSNGAWNKGPPKRAAAASPSPIAVPTPPMSVRSASNSSNPWTRGLPSRSASPLTPALSASSYGSPALSSPVLQTPQVPPGLDVQRERKFSWSEDVERSEAESESVQFDLGPYGYQDALRAPSRAWSGEDSEDGCSSAGTSGPRTIATAMADLSFGVDGPMPRTELVSTEGDEEEQTDLWKDVQDGGAAWTGYADPKEDKILPWKWDCPEHGIKCSKGICQLRGKQEKEAKWAAETAKRQAEKEAREIARSKKAQKKARKENGGGDDGWNNVPRRGSGPRSNSGGSSELSAQRTCLELRLFCSRVLLSRFRRAGGTSLAHQHRQRHRCAG</sequence>
<reference evidence="1" key="1">
    <citation type="submission" date="2021-02" db="EMBL/GenBank/DDBJ databases">
        <authorList>
            <consortium name="DOE Joint Genome Institute"/>
            <person name="Ahrendt S."/>
            <person name="Looney B.P."/>
            <person name="Miyauchi S."/>
            <person name="Morin E."/>
            <person name="Drula E."/>
            <person name="Courty P.E."/>
            <person name="Chicoki N."/>
            <person name="Fauchery L."/>
            <person name="Kohler A."/>
            <person name="Kuo A."/>
            <person name="Labutti K."/>
            <person name="Pangilinan J."/>
            <person name="Lipzen A."/>
            <person name="Riley R."/>
            <person name="Andreopoulos W."/>
            <person name="He G."/>
            <person name="Johnson J."/>
            <person name="Barry K.W."/>
            <person name="Grigoriev I.V."/>
            <person name="Nagy L."/>
            <person name="Hibbett D."/>
            <person name="Henrissat B."/>
            <person name="Matheny P.B."/>
            <person name="Labbe J."/>
            <person name="Martin F."/>
        </authorList>
    </citation>
    <scope>NUCLEOTIDE SEQUENCE</scope>
    <source>
        <strain evidence="1">FP105234-sp</strain>
    </source>
</reference>
<evidence type="ECO:0000313" key="1">
    <source>
        <dbReference type="EMBL" id="KAI0040319.1"/>
    </source>
</evidence>
<name>A0ACB8R8B2_9AGAM</name>
<evidence type="ECO:0000313" key="2">
    <source>
        <dbReference type="Proteomes" id="UP000814033"/>
    </source>
</evidence>
<dbReference type="EMBL" id="MU276207">
    <property type="protein sequence ID" value="KAI0040319.1"/>
    <property type="molecule type" value="Genomic_DNA"/>
</dbReference>
<keyword evidence="2" id="KW-1185">Reference proteome</keyword>
<proteinExistence type="predicted"/>
<comment type="caution">
    <text evidence="1">The sequence shown here is derived from an EMBL/GenBank/DDBJ whole genome shotgun (WGS) entry which is preliminary data.</text>
</comment>
<reference evidence="1" key="2">
    <citation type="journal article" date="2022" name="New Phytol.">
        <title>Evolutionary transition to the ectomycorrhizal habit in the genomes of a hyperdiverse lineage of mushroom-forming fungi.</title>
        <authorList>
            <person name="Looney B."/>
            <person name="Miyauchi S."/>
            <person name="Morin E."/>
            <person name="Drula E."/>
            <person name="Courty P.E."/>
            <person name="Kohler A."/>
            <person name="Kuo A."/>
            <person name="LaButti K."/>
            <person name="Pangilinan J."/>
            <person name="Lipzen A."/>
            <person name="Riley R."/>
            <person name="Andreopoulos W."/>
            <person name="He G."/>
            <person name="Johnson J."/>
            <person name="Nolan M."/>
            <person name="Tritt A."/>
            <person name="Barry K.W."/>
            <person name="Grigoriev I.V."/>
            <person name="Nagy L.G."/>
            <person name="Hibbett D."/>
            <person name="Henrissat B."/>
            <person name="Matheny P.B."/>
            <person name="Labbe J."/>
            <person name="Martin F.M."/>
        </authorList>
    </citation>
    <scope>NUCLEOTIDE SEQUENCE</scope>
    <source>
        <strain evidence="1">FP105234-sp</strain>
    </source>
</reference>
<gene>
    <name evidence="1" type="ORF">FA95DRAFT_1566505</name>
</gene>